<protein>
    <submittedName>
        <fullName evidence="1">Uncharacterized protein</fullName>
    </submittedName>
</protein>
<name>A0A418JGQ2_STAHY</name>
<proteinExistence type="predicted"/>
<dbReference type="AlphaFoldDB" id="A0A418JGQ2"/>
<organism evidence="1 2">
    <name type="scientific">Staphylococcus hyicus</name>
    <dbReference type="NCBI Taxonomy" id="1284"/>
    <lineage>
        <taxon>Bacteria</taxon>
        <taxon>Bacillati</taxon>
        <taxon>Bacillota</taxon>
        <taxon>Bacilli</taxon>
        <taxon>Bacillales</taxon>
        <taxon>Staphylococcaceae</taxon>
        <taxon>Staphylococcus</taxon>
    </lineage>
</organism>
<gene>
    <name evidence="1" type="ORF">BUZ57_10770</name>
</gene>
<dbReference type="EMBL" id="QXVO01000042">
    <property type="protein sequence ID" value="RIO43488.1"/>
    <property type="molecule type" value="Genomic_DNA"/>
</dbReference>
<reference evidence="1 2" key="1">
    <citation type="journal article" date="2016" name="Front. Microbiol.">
        <title>Comprehensive Phylogenetic Analysis of Bovine Non-aureus Staphylococci Species Based on Whole-Genome Sequencing.</title>
        <authorList>
            <person name="Naushad S."/>
            <person name="Barkema H.W."/>
            <person name="Luby C."/>
            <person name="Condas L.A."/>
            <person name="Nobrega D.B."/>
            <person name="Carson D.A."/>
            <person name="De Buck J."/>
        </authorList>
    </citation>
    <scope>NUCLEOTIDE SEQUENCE [LARGE SCALE GENOMIC DNA]</scope>
    <source>
        <strain evidence="1 2">SNUC 5959</strain>
    </source>
</reference>
<comment type="caution">
    <text evidence="1">The sequence shown here is derived from an EMBL/GenBank/DDBJ whole genome shotgun (WGS) entry which is preliminary data.</text>
</comment>
<sequence length="289" mass="33733">MKLPLGIHKVTGNQCWYVDSYTFKPIENVNHVLNIEPIDPDVFKTEYGDLEPVILTEKDSEQFTHLANTVNISTQEVEDCMSQINFVLENNHLRHPNTRNNMTLVLAMYLKQEGHTKTQAIGIIESIMLNTKKQHPKFIESSCARIMSQTKHVVTTVYKNDYKLKYRCKDVTITRDEILDILDIKEWHLKQLYLIHLIQSKQYAQDNGNYYITYQTMSLMGSTKNKTQLVKYIKQLELLDRVQVVARNVFDKERSSVEGKPMSKPNVYKIKKSLIKTWTAFRLKIAMIS</sequence>
<accession>A0A418JGQ2</accession>
<evidence type="ECO:0000313" key="1">
    <source>
        <dbReference type="EMBL" id="RIO43488.1"/>
    </source>
</evidence>
<dbReference type="Proteomes" id="UP000285625">
    <property type="component" value="Unassembled WGS sequence"/>
</dbReference>
<evidence type="ECO:0000313" key="2">
    <source>
        <dbReference type="Proteomes" id="UP000285625"/>
    </source>
</evidence>